<protein>
    <recommendedName>
        <fullName evidence="5">Intimal thickness related receptor IRP domain-containing protein</fullName>
    </recommendedName>
</protein>
<keyword evidence="4" id="KW-1185">Reference proteome</keyword>
<dbReference type="RefSeq" id="XP_001579670.1">
    <property type="nucleotide sequence ID" value="XM_001579620.1"/>
</dbReference>
<evidence type="ECO:0000256" key="2">
    <source>
        <dbReference type="SAM" id="Phobius"/>
    </source>
</evidence>
<dbReference type="KEGG" id="tva:75661806"/>
<dbReference type="GO" id="GO:0005794">
    <property type="term" value="C:Golgi apparatus"/>
    <property type="evidence" value="ECO:0000318"/>
    <property type="project" value="GO_Central"/>
</dbReference>
<feature type="transmembrane region" description="Helical" evidence="2">
    <location>
        <begin position="162"/>
        <end position="182"/>
    </location>
</feature>
<dbReference type="EMBL" id="DS113216">
    <property type="protein sequence ID" value="EAY18684.1"/>
    <property type="molecule type" value="Genomic_DNA"/>
</dbReference>
<keyword evidence="2" id="KW-0812">Transmembrane</keyword>
<feature type="transmembrane region" description="Helical" evidence="2">
    <location>
        <begin position="123"/>
        <end position="142"/>
    </location>
</feature>
<evidence type="ECO:0000313" key="3">
    <source>
        <dbReference type="EMBL" id="EAY18684.1"/>
    </source>
</evidence>
<dbReference type="VEuPathDB" id="TrichDB:TVAGG3_0581040"/>
<dbReference type="VEuPathDB" id="TrichDB:TVAG_062890"/>
<gene>
    <name evidence="3" type="ORF">TVAG_062890</name>
</gene>
<feature type="transmembrane region" description="Helical" evidence="2">
    <location>
        <begin position="194"/>
        <end position="211"/>
    </location>
</feature>
<evidence type="ECO:0000313" key="4">
    <source>
        <dbReference type="Proteomes" id="UP000001542"/>
    </source>
</evidence>
<dbReference type="GO" id="GO:0016020">
    <property type="term" value="C:membrane"/>
    <property type="evidence" value="ECO:0000318"/>
    <property type="project" value="GO_Central"/>
</dbReference>
<feature type="transmembrane region" description="Helical" evidence="2">
    <location>
        <begin position="217"/>
        <end position="235"/>
    </location>
</feature>
<reference evidence="3" key="2">
    <citation type="journal article" date="2007" name="Science">
        <title>Draft genome sequence of the sexually transmitted pathogen Trichomonas vaginalis.</title>
        <authorList>
            <person name="Carlton J.M."/>
            <person name="Hirt R.P."/>
            <person name="Silva J.C."/>
            <person name="Delcher A.L."/>
            <person name="Schatz M."/>
            <person name="Zhao Q."/>
            <person name="Wortman J.R."/>
            <person name="Bidwell S.L."/>
            <person name="Alsmark U.C.M."/>
            <person name="Besteiro S."/>
            <person name="Sicheritz-Ponten T."/>
            <person name="Noel C.J."/>
            <person name="Dacks J.B."/>
            <person name="Foster P.G."/>
            <person name="Simillion C."/>
            <person name="Van de Peer Y."/>
            <person name="Miranda-Saavedra D."/>
            <person name="Barton G.J."/>
            <person name="Westrop G.D."/>
            <person name="Mueller S."/>
            <person name="Dessi D."/>
            <person name="Fiori P.L."/>
            <person name="Ren Q."/>
            <person name="Paulsen I."/>
            <person name="Zhang H."/>
            <person name="Bastida-Corcuera F.D."/>
            <person name="Simoes-Barbosa A."/>
            <person name="Brown M.T."/>
            <person name="Hayes R.D."/>
            <person name="Mukherjee M."/>
            <person name="Okumura C.Y."/>
            <person name="Schneider R."/>
            <person name="Smith A.J."/>
            <person name="Vanacova S."/>
            <person name="Villalvazo M."/>
            <person name="Haas B.J."/>
            <person name="Pertea M."/>
            <person name="Feldblyum T.V."/>
            <person name="Utterback T.R."/>
            <person name="Shu C.L."/>
            <person name="Osoegawa K."/>
            <person name="de Jong P.J."/>
            <person name="Hrdy I."/>
            <person name="Horvathova L."/>
            <person name="Zubacova Z."/>
            <person name="Dolezal P."/>
            <person name="Malik S.B."/>
            <person name="Logsdon J.M. Jr."/>
            <person name="Henze K."/>
            <person name="Gupta A."/>
            <person name="Wang C.C."/>
            <person name="Dunne R.L."/>
            <person name="Upcroft J.A."/>
            <person name="Upcroft P."/>
            <person name="White O."/>
            <person name="Salzberg S.L."/>
            <person name="Tang P."/>
            <person name="Chiu C.-H."/>
            <person name="Lee Y.-S."/>
            <person name="Embley T.M."/>
            <person name="Coombs G.H."/>
            <person name="Mottram J.C."/>
            <person name="Tachezy J."/>
            <person name="Fraser-Liggett C.M."/>
            <person name="Johnson P.J."/>
        </authorList>
    </citation>
    <scope>NUCLEOTIDE SEQUENCE [LARGE SCALE GENOMIC DNA]</scope>
    <source>
        <strain evidence="3">G3</strain>
    </source>
</reference>
<dbReference type="Proteomes" id="UP000001542">
    <property type="component" value="Unassembled WGS sequence"/>
</dbReference>
<dbReference type="AlphaFoldDB" id="A2DLQ1"/>
<keyword evidence="2" id="KW-0472">Membrane</keyword>
<sequence length="406" mass="46845">MPSFRELHQIRLSNFSITDPCDKLGHISNINHTFEFQKPDEYQEWKGLFNSPATIKPILVLCSPQNPRPTYTLSINYTNPNTLLDLRWIPSLIIKPVAICLFALVFLFMFFNIFKFQKNASRYNILVMISTFFILLYTIFSYLQLNHDYYSDKHTPFRELSITSYFVGRVLIFMAVLLGSNGWEIINTEYSKMYIFKTAVLSIILFASSALNANVYLANYAFAFLIFVILVLIILTKMIIVNINGVELEIKGHLYVIHERGIDPSTTPVFKQFVTYHRYKTVILIYIHFVFANTLISCIADEIPYWLSDLINDFADLFISFASAILFVSIKNVSSGYSNIDAQSVYLEDIQELGIENDVFQNHNLTKWEDGMELPLKPQLINKSNEHESSEGHPQNVDGEFDTSML</sequence>
<reference evidence="3" key="1">
    <citation type="submission" date="2006-10" db="EMBL/GenBank/DDBJ databases">
        <authorList>
            <person name="Amadeo P."/>
            <person name="Zhao Q."/>
            <person name="Wortman J."/>
            <person name="Fraser-Liggett C."/>
            <person name="Carlton J."/>
        </authorList>
    </citation>
    <scope>NUCLEOTIDE SEQUENCE</scope>
    <source>
        <strain evidence="3">G3</strain>
    </source>
</reference>
<evidence type="ECO:0008006" key="5">
    <source>
        <dbReference type="Google" id="ProtNLM"/>
    </source>
</evidence>
<feature type="transmembrane region" description="Helical" evidence="2">
    <location>
        <begin position="283"/>
        <end position="307"/>
    </location>
</feature>
<proteinExistence type="predicted"/>
<keyword evidence="2" id="KW-1133">Transmembrane helix</keyword>
<feature type="transmembrane region" description="Helical" evidence="2">
    <location>
        <begin position="313"/>
        <end position="330"/>
    </location>
</feature>
<dbReference type="InParanoid" id="A2DLQ1"/>
<name>A2DLQ1_TRIV3</name>
<feature type="transmembrane region" description="Helical" evidence="2">
    <location>
        <begin position="88"/>
        <end position="111"/>
    </location>
</feature>
<feature type="region of interest" description="Disordered" evidence="1">
    <location>
        <begin position="384"/>
        <end position="406"/>
    </location>
</feature>
<organism evidence="3 4">
    <name type="scientific">Trichomonas vaginalis (strain ATCC PRA-98 / G3)</name>
    <dbReference type="NCBI Taxonomy" id="412133"/>
    <lineage>
        <taxon>Eukaryota</taxon>
        <taxon>Metamonada</taxon>
        <taxon>Parabasalia</taxon>
        <taxon>Trichomonadida</taxon>
        <taxon>Trichomonadidae</taxon>
        <taxon>Trichomonas</taxon>
    </lineage>
</organism>
<accession>A2DLQ1</accession>
<evidence type="ECO:0000256" key="1">
    <source>
        <dbReference type="SAM" id="MobiDB-lite"/>
    </source>
</evidence>